<keyword evidence="3" id="KW-1185">Reference proteome</keyword>
<dbReference type="NCBIfam" id="TIGR01655">
    <property type="entry name" value="yxeA_fam"/>
    <property type="match status" value="1"/>
</dbReference>
<keyword evidence="1" id="KW-1133">Transmembrane helix</keyword>
<dbReference type="RefSeq" id="WP_158080200.1">
    <property type="nucleotide sequence ID" value="NZ_MVAB01000001.1"/>
</dbReference>
<organism evidence="2 3">
    <name type="scientific">Vagococcus martis</name>
    <dbReference type="NCBI Taxonomy" id="1768210"/>
    <lineage>
        <taxon>Bacteria</taxon>
        <taxon>Bacillati</taxon>
        <taxon>Bacillota</taxon>
        <taxon>Bacilli</taxon>
        <taxon>Lactobacillales</taxon>
        <taxon>Enterococcaceae</taxon>
        <taxon>Vagococcus</taxon>
    </lineage>
</organism>
<dbReference type="Pfam" id="PF06486">
    <property type="entry name" value="DUF1093"/>
    <property type="match status" value="1"/>
</dbReference>
<accession>A0A1V4DIV9</accession>
<keyword evidence="1" id="KW-0472">Membrane</keyword>
<sequence length="121" mass="14172">MKHYKKLIIAIILVAFIGTPWYFYHKYQGGTYYYTKITREPININDATDDRGITQGSIYTYNLPSVDKDGKEKEIEFEAYKDKPLKQDAYLKIKVNDIKGVLSWEEVNKYDLPTKAKESFS</sequence>
<keyword evidence="1" id="KW-0812">Transmembrane</keyword>
<evidence type="ECO:0008006" key="4">
    <source>
        <dbReference type="Google" id="ProtNLM"/>
    </source>
</evidence>
<comment type="caution">
    <text evidence="2">The sequence shown here is derived from an EMBL/GenBank/DDBJ whole genome shotgun (WGS) entry which is preliminary data.</text>
</comment>
<evidence type="ECO:0000313" key="3">
    <source>
        <dbReference type="Proteomes" id="UP000189970"/>
    </source>
</evidence>
<evidence type="ECO:0000256" key="1">
    <source>
        <dbReference type="SAM" id="Phobius"/>
    </source>
</evidence>
<reference evidence="2 3" key="1">
    <citation type="submission" date="2017-02" db="EMBL/GenBank/DDBJ databases">
        <title>Vagococcus cremeus sp. nov., isolated from the small intestine of a marten, Martes flavigula.</title>
        <authorList>
            <person name="Tak E.J."/>
            <person name="Bae J.-W."/>
        </authorList>
    </citation>
    <scope>NUCLEOTIDE SEQUENCE [LARGE SCALE GENOMIC DNA]</scope>
    <source>
        <strain evidence="2 3">D7T301</strain>
    </source>
</reference>
<dbReference type="PANTHER" id="PTHR36433:SF2">
    <property type="entry name" value="YXEA FAMILY PROTEIN"/>
    <property type="match status" value="1"/>
</dbReference>
<dbReference type="SUPFAM" id="SSF159121">
    <property type="entry name" value="BC4932-like"/>
    <property type="match status" value="1"/>
</dbReference>
<dbReference type="Proteomes" id="UP000189970">
    <property type="component" value="Unassembled WGS sequence"/>
</dbReference>
<feature type="transmembrane region" description="Helical" evidence="1">
    <location>
        <begin position="7"/>
        <end position="24"/>
    </location>
</feature>
<dbReference type="InterPro" id="IPR006542">
    <property type="entry name" value="DUF1093"/>
</dbReference>
<protein>
    <recommendedName>
        <fullName evidence="4">YxeA family protein</fullName>
    </recommendedName>
</protein>
<dbReference type="Gene3D" id="2.40.50.480">
    <property type="match status" value="1"/>
</dbReference>
<dbReference type="EMBL" id="MVAB01000001">
    <property type="protein sequence ID" value="OPF88425.1"/>
    <property type="molecule type" value="Genomic_DNA"/>
</dbReference>
<dbReference type="PANTHER" id="PTHR36433">
    <property type="entry name" value="HYPOTHETICAL CYTOSOLIC PROTEIN"/>
    <property type="match status" value="1"/>
</dbReference>
<proteinExistence type="predicted"/>
<dbReference type="AlphaFoldDB" id="A0A1V4DIV9"/>
<gene>
    <name evidence="2" type="ORF">BW731_09680</name>
</gene>
<evidence type="ECO:0000313" key="2">
    <source>
        <dbReference type="EMBL" id="OPF88425.1"/>
    </source>
</evidence>
<dbReference type="InterPro" id="IPR036166">
    <property type="entry name" value="YxeA-like_sf"/>
</dbReference>
<name>A0A1V4DIV9_9ENTE</name>